<accession>A0A1N7Q2C1</accession>
<dbReference type="AlphaFoldDB" id="A0A1N7Q2C1"/>
<reference evidence="2" key="1">
    <citation type="submission" date="2017-01" db="EMBL/GenBank/DDBJ databases">
        <authorList>
            <person name="Varghese N."/>
            <person name="Submissions S."/>
        </authorList>
    </citation>
    <scope>NUCLEOTIDE SEQUENCE [LARGE SCALE GENOMIC DNA]</scope>
    <source>
        <strain evidence="2">DSM 46698</strain>
    </source>
</reference>
<proteinExistence type="predicted"/>
<protein>
    <recommendedName>
        <fullName evidence="3">PIN domain-containing protein</fullName>
    </recommendedName>
</protein>
<dbReference type="Pfam" id="PF11848">
    <property type="entry name" value="DUF3368"/>
    <property type="match status" value="1"/>
</dbReference>
<name>A0A1N7Q2C1_9BACT</name>
<dbReference type="Proteomes" id="UP000186026">
    <property type="component" value="Unassembled WGS sequence"/>
</dbReference>
<evidence type="ECO:0000313" key="2">
    <source>
        <dbReference type="Proteomes" id="UP000186026"/>
    </source>
</evidence>
<dbReference type="OrthoDB" id="9810852at2"/>
<keyword evidence="2" id="KW-1185">Reference proteome</keyword>
<dbReference type="RefSeq" id="WP_076503081.1">
    <property type="nucleotide sequence ID" value="NZ_FTOP01000026.1"/>
</dbReference>
<dbReference type="Gene3D" id="3.40.50.1010">
    <property type="entry name" value="5'-nuclease"/>
    <property type="match status" value="1"/>
</dbReference>
<dbReference type="STRING" id="529505.SAMN05421761_1265"/>
<evidence type="ECO:0000313" key="1">
    <source>
        <dbReference type="EMBL" id="SIT17033.1"/>
    </source>
</evidence>
<organism evidence="1 2">
    <name type="scientific">Belliella pelovolcani</name>
    <dbReference type="NCBI Taxonomy" id="529505"/>
    <lineage>
        <taxon>Bacteria</taxon>
        <taxon>Pseudomonadati</taxon>
        <taxon>Bacteroidota</taxon>
        <taxon>Cytophagia</taxon>
        <taxon>Cytophagales</taxon>
        <taxon>Cyclobacteriaceae</taxon>
        <taxon>Belliella</taxon>
    </lineage>
</organism>
<dbReference type="InterPro" id="IPR029060">
    <property type="entry name" value="PIN-like_dom_sf"/>
</dbReference>
<gene>
    <name evidence="1" type="ORF">SAMN05421761_1265</name>
</gene>
<dbReference type="SUPFAM" id="SSF88723">
    <property type="entry name" value="PIN domain-like"/>
    <property type="match status" value="1"/>
</dbReference>
<dbReference type="EMBL" id="FTOP01000026">
    <property type="protein sequence ID" value="SIT17033.1"/>
    <property type="molecule type" value="Genomic_DNA"/>
</dbReference>
<sequence>MRITVTDACIFIDLIELNLISDFFQLDLEFHTTVEVLNELFQEQKQVLEAYKDAKKLAVHNLHEEDFSKMEQFHFPKGLSQEDRSVIYIAIQLKAEIVLSSDKLVTKCADSHHLEYHGLLWVFDLLVDNDICSKGKAVSSLQYLLKLNSMYTTSRMKKEIDVRIKKWGE</sequence>
<evidence type="ECO:0008006" key="3">
    <source>
        <dbReference type="Google" id="ProtNLM"/>
    </source>
</evidence>
<dbReference type="InterPro" id="IPR021799">
    <property type="entry name" value="PIN-like_prokaryotic"/>
</dbReference>